<name>A0A5C8V8R8_9FLAO</name>
<protein>
    <submittedName>
        <fullName evidence="1">Uncharacterized protein</fullName>
    </submittedName>
</protein>
<dbReference type="EMBL" id="VRUR01000001">
    <property type="protein sequence ID" value="TXN37743.1"/>
    <property type="molecule type" value="Genomic_DNA"/>
</dbReference>
<dbReference type="AlphaFoldDB" id="A0A5C8V8R8"/>
<reference evidence="1 2" key="1">
    <citation type="submission" date="2019-08" db="EMBL/GenBank/DDBJ databases">
        <title>Professor.</title>
        <authorList>
            <person name="Park J.S."/>
        </authorList>
    </citation>
    <scope>NUCLEOTIDE SEQUENCE [LARGE SCALE GENOMIC DNA]</scope>
    <source>
        <strain evidence="1 2">176CP5-101</strain>
    </source>
</reference>
<dbReference type="Proteomes" id="UP000321456">
    <property type="component" value="Unassembled WGS sequence"/>
</dbReference>
<accession>A0A5C8V8R8</accession>
<sequence length="224" mass="25738">MKLTDQIKIRELKFKPKVEILENTVELNDIGISIPIPNGFTVDDGGIFESFKTEYVFPENSEFSKKDREDFKNRIFPPVFTLKKNNGRPIIACYLFDIRALKGGSNLNIRSINKFELMWTPYLAKKTNEVPMNAKRILKNDLTGALSTEYGFEYKIKNGTEPIPSSLRILTYEVGNFVLTFYLVYDNANDLKQTELDSFIDGIKTNGNNGYNSLWQKAKSMFNL</sequence>
<evidence type="ECO:0000313" key="2">
    <source>
        <dbReference type="Proteomes" id="UP000321456"/>
    </source>
</evidence>
<keyword evidence="2" id="KW-1185">Reference proteome</keyword>
<gene>
    <name evidence="1" type="ORF">FVB32_05490</name>
</gene>
<dbReference type="RefSeq" id="WP_147741968.1">
    <property type="nucleotide sequence ID" value="NZ_VRUR01000001.1"/>
</dbReference>
<organism evidence="1 2">
    <name type="scientific">Flagellimonas hymeniacidonis</name>
    <dbReference type="NCBI Taxonomy" id="2603628"/>
    <lineage>
        <taxon>Bacteria</taxon>
        <taxon>Pseudomonadati</taxon>
        <taxon>Bacteroidota</taxon>
        <taxon>Flavobacteriia</taxon>
        <taxon>Flavobacteriales</taxon>
        <taxon>Flavobacteriaceae</taxon>
        <taxon>Flagellimonas</taxon>
    </lineage>
</organism>
<proteinExistence type="predicted"/>
<comment type="caution">
    <text evidence="1">The sequence shown here is derived from an EMBL/GenBank/DDBJ whole genome shotgun (WGS) entry which is preliminary data.</text>
</comment>
<evidence type="ECO:0000313" key="1">
    <source>
        <dbReference type="EMBL" id="TXN37743.1"/>
    </source>
</evidence>